<reference evidence="3 4" key="1">
    <citation type="submission" date="2022-06" db="EMBL/GenBank/DDBJ databases">
        <title>Roseomonas CN29.</title>
        <authorList>
            <person name="Cheng Y."/>
            <person name="He X."/>
        </authorList>
    </citation>
    <scope>NUCLEOTIDE SEQUENCE [LARGE SCALE GENOMIC DNA]</scope>
    <source>
        <strain evidence="3 4">CN29</strain>
    </source>
</reference>
<dbReference type="Proteomes" id="UP001524642">
    <property type="component" value="Unassembled WGS sequence"/>
</dbReference>
<proteinExistence type="predicted"/>
<comment type="caution">
    <text evidence="3">The sequence shown here is derived from an EMBL/GenBank/DDBJ whole genome shotgun (WGS) entry which is preliminary data.</text>
</comment>
<dbReference type="Pfam" id="PF14742">
    <property type="entry name" value="GDE_N_bis"/>
    <property type="match status" value="1"/>
</dbReference>
<dbReference type="InterPro" id="IPR032856">
    <property type="entry name" value="GDE_N_bis"/>
</dbReference>
<evidence type="ECO:0000313" key="4">
    <source>
        <dbReference type="Proteomes" id="UP001524642"/>
    </source>
</evidence>
<organism evidence="3 4">
    <name type="scientific">Roseomonas populi</name>
    <dbReference type="NCBI Taxonomy" id="3121582"/>
    <lineage>
        <taxon>Bacteria</taxon>
        <taxon>Pseudomonadati</taxon>
        <taxon>Pseudomonadota</taxon>
        <taxon>Alphaproteobacteria</taxon>
        <taxon>Acetobacterales</taxon>
        <taxon>Roseomonadaceae</taxon>
        <taxon>Roseomonas</taxon>
    </lineage>
</organism>
<dbReference type="InterPro" id="IPR008928">
    <property type="entry name" value="6-hairpin_glycosidase_sf"/>
</dbReference>
<feature type="domain" description="Putative glycogen debranching enzyme N-terminal" evidence="1">
    <location>
        <begin position="35"/>
        <end position="229"/>
    </location>
</feature>
<evidence type="ECO:0000313" key="3">
    <source>
        <dbReference type="EMBL" id="MCR0982533.1"/>
    </source>
</evidence>
<name>A0ABT1X569_9PROT</name>
<dbReference type="InterPro" id="IPR012341">
    <property type="entry name" value="6hp_glycosidase-like_sf"/>
</dbReference>
<accession>A0ABT1X569</accession>
<gene>
    <name evidence="3" type="ORF">NRP21_10770</name>
</gene>
<dbReference type="SUPFAM" id="SSF48208">
    <property type="entry name" value="Six-hairpin glycosidases"/>
    <property type="match status" value="1"/>
</dbReference>
<keyword evidence="4" id="KW-1185">Reference proteome</keyword>
<dbReference type="EMBL" id="JANJOU010000007">
    <property type="protein sequence ID" value="MCR0982533.1"/>
    <property type="molecule type" value="Genomic_DNA"/>
</dbReference>
<evidence type="ECO:0000259" key="1">
    <source>
        <dbReference type="Pfam" id="PF14742"/>
    </source>
</evidence>
<dbReference type="Gene3D" id="1.50.10.10">
    <property type="match status" value="1"/>
</dbReference>
<dbReference type="Pfam" id="PF22422">
    <property type="entry name" value="MGH1-like_GH"/>
    <property type="match status" value="1"/>
</dbReference>
<dbReference type="InterPro" id="IPR054491">
    <property type="entry name" value="MGH1-like_GH"/>
</dbReference>
<feature type="domain" description="Mannosylglycerate hydrolase MGH1-like glycoside hydrolase" evidence="2">
    <location>
        <begin position="314"/>
        <end position="616"/>
    </location>
</feature>
<evidence type="ECO:0000259" key="2">
    <source>
        <dbReference type="Pfam" id="PF22422"/>
    </source>
</evidence>
<sequence>MDDEGAGLPRSEEESGWSVAATAATALALYRPRTLKNGSSFLVLDHFGDAQAIGSTAEGLFHDDTRFVSRLSLRVAGMRPLLLSSAVSADNTVLTVNLTNPDLTVAPDRKLLRDTVHVERQMVLGAGMVRERISVRNFGEAHLSTEISLSIAADFADIFEVRGQNRARRGERRAPEARPDGSLVFAYLGLDGVERRTRLEFNPRPQGTPARDNRWPVELDPGGQTVIEVMILCESGTEAAEAPSPPGFDALLAGIRNWCGARERQRATVISSNQAFNDWFARSASDLTMLTTETESGPFPFAGIPWFSCPFGRDSLITAIQCLWADPELARGVLRYHAKLQATELDPARDAEPGKILHESRSGEMAALREVPFGRYYGSVDSTPLFVVLAAQYAERTGDWALVREIWPHIVAALGWIERYGDIDGDGLLEYDRQSVNGLVNQGWKDSWDSVFHADGKLAEAPIALIEVQAYGEAAWRGAGRMAKALGHEDEAALWTDRADALRARVEEAFWIEELSTYALALDGEKRPCRVRSSNAGHALLTGLPTPERARRIGQTLMTPESFCGWGIRTIAEGESRYNPMSYHNGSVWPHDNGLIALGMKRYGLNAQLERLLTGIYDSALAVDMYRLPELFCGFARRHGEGPTSYPVACLPQAWAAATVYAALGAMLGVSFRPEDGVIRFLRPFLPSWLEELRIENLRLGTAMVDVRLRRHDADGGVSLNVLRRRGQVEVAVIT</sequence>
<dbReference type="RefSeq" id="WP_257716199.1">
    <property type="nucleotide sequence ID" value="NZ_JANJOU010000007.1"/>
</dbReference>
<protein>
    <submittedName>
        <fullName evidence="3">Amylo-alpha-1,6-glucosidase</fullName>
    </submittedName>
</protein>